<dbReference type="SUPFAM" id="SSF54001">
    <property type="entry name" value="Cysteine proteinases"/>
    <property type="match status" value="1"/>
</dbReference>
<dbReference type="Pfam" id="PF03051">
    <property type="entry name" value="Peptidase_C1_2"/>
    <property type="match status" value="1"/>
</dbReference>
<dbReference type="Gene3D" id="3.90.70.10">
    <property type="entry name" value="Cysteine proteinases"/>
    <property type="match status" value="1"/>
</dbReference>
<keyword evidence="1" id="KW-0378">Hydrolase</keyword>
<dbReference type="InterPro" id="IPR004134">
    <property type="entry name" value="Peptidase_C1B"/>
</dbReference>
<proteinExistence type="inferred from homology"/>
<keyword evidence="1" id="KW-0031">Aminopeptidase</keyword>
<organism evidence="2">
    <name type="scientific">Caldithrix abyssi</name>
    <dbReference type="NCBI Taxonomy" id="187145"/>
    <lineage>
        <taxon>Bacteria</taxon>
        <taxon>Pseudomonadati</taxon>
        <taxon>Calditrichota</taxon>
        <taxon>Calditrichia</taxon>
        <taxon>Calditrichales</taxon>
        <taxon>Calditrichaceae</taxon>
        <taxon>Caldithrix</taxon>
    </lineage>
</organism>
<accession>A0A7V5H1J8</accession>
<protein>
    <recommendedName>
        <fullName evidence="1">Aminopeptidase</fullName>
    </recommendedName>
</protein>
<keyword evidence="1" id="KW-0645">Protease</keyword>
<dbReference type="AlphaFoldDB" id="A0A7V5H1J8"/>
<sequence>MRRLIFLLTFLISVAFGQYQNFDSAEYLKKLHQPKQLKLFKLLPHLPSLNQDTTSACWAFATTSFLESEMQRLQLDTVRLSMMFPFFHVYVEKVRRFVQTHGQSRVSPGDLFTGVLDMVQQYGIVPYQVYSGLPEGKKTYNQHPMYFQIDSLLQKVKAMQLWDEDLVLYKTRQILYKHMGVPPQVFEYRGQKYTPKSFLKKIVRLPWNDYVMVTSFQYAPYYQFVELKVPDNWLHHSKYFNVPLDEFYQGIKLALKRGYSVAFDSDIGEPGRQGKFDATFVAPFDIPGRYIDANAREFRFNNKSTTDDHLMHFVGFARNKGDDWFLAKDSWRTAWEGMAEFNGYFMFHKDYVKLKVLAYLVHKDAIPEITKKINQQKQ</sequence>
<comment type="caution">
    <text evidence="2">The sequence shown here is derived from an EMBL/GenBank/DDBJ whole genome shotgun (WGS) entry which is preliminary data.</text>
</comment>
<evidence type="ECO:0000313" key="2">
    <source>
        <dbReference type="EMBL" id="HHE54149.1"/>
    </source>
</evidence>
<gene>
    <name evidence="2" type="ORF">ENL21_00070</name>
</gene>
<reference evidence="2" key="1">
    <citation type="journal article" date="2020" name="mSystems">
        <title>Genome- and Community-Level Interaction Insights into Carbon Utilization and Element Cycling Functions of Hydrothermarchaeota in Hydrothermal Sediment.</title>
        <authorList>
            <person name="Zhou Z."/>
            <person name="Liu Y."/>
            <person name="Xu W."/>
            <person name="Pan J."/>
            <person name="Luo Z.H."/>
            <person name="Li M."/>
        </authorList>
    </citation>
    <scope>NUCLEOTIDE SEQUENCE [LARGE SCALE GENOMIC DNA]</scope>
    <source>
        <strain evidence="2">HyVt-76</strain>
    </source>
</reference>
<dbReference type="InterPro" id="IPR038765">
    <property type="entry name" value="Papain-like_cys_pep_sf"/>
</dbReference>
<dbReference type="EMBL" id="DRTD01000004">
    <property type="protein sequence ID" value="HHE54149.1"/>
    <property type="molecule type" value="Genomic_DNA"/>
</dbReference>
<evidence type="ECO:0000256" key="1">
    <source>
        <dbReference type="PIRNR" id="PIRNR005700"/>
    </source>
</evidence>
<dbReference type="PIRSF" id="PIRSF005700">
    <property type="entry name" value="PepC"/>
    <property type="match status" value="1"/>
</dbReference>
<keyword evidence="1" id="KW-0788">Thiol protease</keyword>
<dbReference type="GO" id="GO:0006508">
    <property type="term" value="P:proteolysis"/>
    <property type="evidence" value="ECO:0007669"/>
    <property type="project" value="UniProtKB-KW"/>
</dbReference>
<name>A0A7V5H1J8_CALAY</name>
<dbReference type="Proteomes" id="UP000886111">
    <property type="component" value="Unassembled WGS sequence"/>
</dbReference>
<comment type="similarity">
    <text evidence="1">Belongs to the peptidase C1 family.</text>
</comment>
<dbReference type="GO" id="GO:0070005">
    <property type="term" value="F:cysteine-type aminopeptidase activity"/>
    <property type="evidence" value="ECO:0007669"/>
    <property type="project" value="InterPro"/>
</dbReference>